<organism evidence="1 3">
    <name type="scientific">Prunus yedoensis var. nudiflora</name>
    <dbReference type="NCBI Taxonomy" id="2094558"/>
    <lineage>
        <taxon>Eukaryota</taxon>
        <taxon>Viridiplantae</taxon>
        <taxon>Streptophyta</taxon>
        <taxon>Embryophyta</taxon>
        <taxon>Tracheophyta</taxon>
        <taxon>Spermatophyta</taxon>
        <taxon>Magnoliopsida</taxon>
        <taxon>eudicotyledons</taxon>
        <taxon>Gunneridae</taxon>
        <taxon>Pentapetalae</taxon>
        <taxon>rosids</taxon>
        <taxon>fabids</taxon>
        <taxon>Rosales</taxon>
        <taxon>Rosaceae</taxon>
        <taxon>Amygdaloideae</taxon>
        <taxon>Amygdaleae</taxon>
        <taxon>Prunus</taxon>
    </lineage>
</organism>
<evidence type="ECO:0000313" key="3">
    <source>
        <dbReference type="Proteomes" id="UP000250321"/>
    </source>
</evidence>
<dbReference type="EMBL" id="PJQY01003393">
    <property type="protein sequence ID" value="PQM37818.1"/>
    <property type="molecule type" value="Genomic_DNA"/>
</dbReference>
<gene>
    <name evidence="2" type="ORF">Pyn_06815</name>
    <name evidence="1" type="ORF">Pyn_07984</name>
</gene>
<sequence>MAPQYIESFDENDTATTVRTLLDDRFEQALKGLCYRHSGTCAGPSVPTAATHLDGLLVALERVRDGALMLDKLRMRCLCHRS</sequence>
<comment type="caution">
    <text evidence="1">The sequence shown here is derived from an EMBL/GenBank/DDBJ whole genome shotgun (WGS) entry which is preliminary data.</text>
</comment>
<name>A0A314ULI4_PRUYE</name>
<proteinExistence type="predicted"/>
<evidence type="ECO:0000313" key="1">
    <source>
        <dbReference type="EMBL" id="PQM37818.1"/>
    </source>
</evidence>
<dbReference type="Proteomes" id="UP000250321">
    <property type="component" value="Unassembled WGS sequence"/>
</dbReference>
<protein>
    <submittedName>
        <fullName evidence="1">Transcription factor MYB28</fullName>
    </submittedName>
</protein>
<accession>A0A314ULI4</accession>
<reference evidence="1 3" key="1">
    <citation type="submission" date="2018-02" db="EMBL/GenBank/DDBJ databases">
        <title>Draft genome of wild Prunus yedoensis var. nudiflora.</title>
        <authorList>
            <person name="Baek S."/>
            <person name="Kim J.-H."/>
            <person name="Choi K."/>
            <person name="Kim G.-B."/>
            <person name="Cho A."/>
            <person name="Jang H."/>
            <person name="Shin C.-H."/>
            <person name="Yu H.-J."/>
            <person name="Mun J.-H."/>
        </authorList>
    </citation>
    <scope>NUCLEOTIDE SEQUENCE [LARGE SCALE GENOMIC DNA]</scope>
    <source>
        <strain evidence="3">cv. Jeju island</strain>
        <tissue evidence="1">Leaf</tissue>
    </source>
</reference>
<keyword evidence="3" id="KW-1185">Reference proteome</keyword>
<dbReference type="EMBL" id="PJQY01000601">
    <property type="protein sequence ID" value="PQQ09573.1"/>
    <property type="molecule type" value="Genomic_DNA"/>
</dbReference>
<dbReference type="AlphaFoldDB" id="A0A314ULI4"/>
<evidence type="ECO:0000313" key="2">
    <source>
        <dbReference type="EMBL" id="PQQ09573.1"/>
    </source>
</evidence>